<name>A0A1R3G1M1_9ROSI</name>
<dbReference type="Proteomes" id="UP000187203">
    <property type="component" value="Unassembled WGS sequence"/>
</dbReference>
<keyword evidence="2" id="KW-1185">Reference proteome</keyword>
<dbReference type="AlphaFoldDB" id="A0A1R3G1M1"/>
<dbReference type="EMBL" id="AWUE01023992">
    <property type="protein sequence ID" value="OMO51949.1"/>
    <property type="molecule type" value="Genomic_DNA"/>
</dbReference>
<organism evidence="1 2">
    <name type="scientific">Corchorus olitorius</name>
    <dbReference type="NCBI Taxonomy" id="93759"/>
    <lineage>
        <taxon>Eukaryota</taxon>
        <taxon>Viridiplantae</taxon>
        <taxon>Streptophyta</taxon>
        <taxon>Embryophyta</taxon>
        <taxon>Tracheophyta</taxon>
        <taxon>Spermatophyta</taxon>
        <taxon>Magnoliopsida</taxon>
        <taxon>eudicotyledons</taxon>
        <taxon>Gunneridae</taxon>
        <taxon>Pentapetalae</taxon>
        <taxon>rosids</taxon>
        <taxon>malvids</taxon>
        <taxon>Malvales</taxon>
        <taxon>Malvaceae</taxon>
        <taxon>Grewioideae</taxon>
        <taxon>Apeibeae</taxon>
        <taxon>Corchorus</taxon>
    </lineage>
</organism>
<sequence length="40" mass="4606">MRFQWQLEQIGNMMTGIRCCKCSDRPCNNVVHGLFIVSCS</sequence>
<evidence type="ECO:0000313" key="1">
    <source>
        <dbReference type="EMBL" id="OMO51949.1"/>
    </source>
</evidence>
<accession>A0A1R3G1M1</accession>
<comment type="caution">
    <text evidence="1">The sequence shown here is derived from an EMBL/GenBank/DDBJ whole genome shotgun (WGS) entry which is preliminary data.</text>
</comment>
<reference evidence="2" key="1">
    <citation type="submission" date="2013-09" db="EMBL/GenBank/DDBJ databases">
        <title>Corchorus olitorius genome sequencing.</title>
        <authorList>
            <person name="Alam M."/>
            <person name="Haque M.S."/>
            <person name="Islam M.S."/>
            <person name="Emdad E.M."/>
            <person name="Islam M.M."/>
            <person name="Ahmed B."/>
            <person name="Halim A."/>
            <person name="Hossen Q.M.M."/>
            <person name="Hossain M.Z."/>
            <person name="Ahmed R."/>
            <person name="Khan M.M."/>
            <person name="Islam R."/>
            <person name="Rashid M.M."/>
            <person name="Khan S.A."/>
            <person name="Rahman M.S."/>
            <person name="Alam M."/>
            <person name="Yahiya A.S."/>
            <person name="Khan M.S."/>
            <person name="Azam M.S."/>
            <person name="Haque T."/>
            <person name="Lashkar M.Z.H."/>
            <person name="Akhand A.I."/>
            <person name="Morshed G."/>
            <person name="Roy S."/>
            <person name="Uddin K.S."/>
            <person name="Rabeya T."/>
            <person name="Hossain A.S."/>
            <person name="Chowdhury A."/>
            <person name="Snigdha A.R."/>
            <person name="Mortoza M.S."/>
            <person name="Matin S.A."/>
            <person name="Hoque S.M.E."/>
            <person name="Islam M.K."/>
            <person name="Roy D.K."/>
            <person name="Haider R."/>
            <person name="Moosa M.M."/>
            <person name="Elias S.M."/>
            <person name="Hasan A.M."/>
            <person name="Jahan S."/>
            <person name="Shafiuddin M."/>
            <person name="Mahmood N."/>
            <person name="Shommy N.S."/>
        </authorList>
    </citation>
    <scope>NUCLEOTIDE SEQUENCE [LARGE SCALE GENOMIC DNA]</scope>
    <source>
        <strain evidence="2">cv. O-4</strain>
    </source>
</reference>
<proteinExistence type="predicted"/>
<gene>
    <name evidence="1" type="ORF">COLO4_37457</name>
</gene>
<evidence type="ECO:0000313" key="2">
    <source>
        <dbReference type="Proteomes" id="UP000187203"/>
    </source>
</evidence>
<protein>
    <submittedName>
        <fullName evidence="1">Uncharacterized protein</fullName>
    </submittedName>
</protein>